<keyword evidence="4 6" id="KW-0288">FMN</keyword>
<dbReference type="GO" id="GO:0022900">
    <property type="term" value="P:electron transport chain"/>
    <property type="evidence" value="ECO:0007669"/>
    <property type="project" value="UniProtKB-UniRule"/>
</dbReference>
<dbReference type="InterPro" id="IPR007329">
    <property type="entry name" value="FMN-bd"/>
</dbReference>
<dbReference type="HOGENOM" id="CLU_077882_2_2_0"/>
<keyword evidence="6" id="KW-1003">Cell membrane</keyword>
<dbReference type="HAMAP" id="MF_00479">
    <property type="entry name" value="RsxG_RnfG"/>
    <property type="match status" value="1"/>
</dbReference>
<dbReference type="EMBL" id="ACDE02000022">
    <property type="protein sequence ID" value="EEO41131.1"/>
    <property type="molecule type" value="Genomic_DNA"/>
</dbReference>
<keyword evidence="5 6" id="KW-0249">Electron transport</keyword>
<comment type="similarity">
    <text evidence="6">Belongs to the RnfG family.</text>
</comment>
<gene>
    <name evidence="6" type="primary">rnfG</name>
    <name evidence="9" type="ORF">FSCG_01844</name>
</gene>
<evidence type="ECO:0000259" key="8">
    <source>
        <dbReference type="SMART" id="SM00900"/>
    </source>
</evidence>
<feature type="domain" description="FMN-binding" evidence="8">
    <location>
        <begin position="90"/>
        <end position="171"/>
    </location>
</feature>
<keyword evidence="6 7" id="KW-1133">Transmembrane helix</keyword>
<dbReference type="GeneID" id="79799248"/>
<dbReference type="GO" id="GO:0009055">
    <property type="term" value="F:electron transfer activity"/>
    <property type="evidence" value="ECO:0007669"/>
    <property type="project" value="InterPro"/>
</dbReference>
<dbReference type="Pfam" id="PF04205">
    <property type="entry name" value="FMN_bind"/>
    <property type="match status" value="1"/>
</dbReference>
<dbReference type="PANTHER" id="PTHR36118">
    <property type="entry name" value="ION-TRANSLOCATING OXIDOREDUCTASE COMPLEX SUBUNIT G"/>
    <property type="match status" value="1"/>
</dbReference>
<evidence type="ECO:0000256" key="5">
    <source>
        <dbReference type="ARBA" id="ARBA00022982"/>
    </source>
</evidence>
<keyword evidence="2 6" id="KW-0597">Phosphoprotein</keyword>
<name>A0A0M1VWV9_FUSVC</name>
<comment type="cofactor">
    <cofactor evidence="6">
        <name>FMN</name>
        <dbReference type="ChEBI" id="CHEBI:58210"/>
    </cofactor>
</comment>
<dbReference type="RefSeq" id="WP_005888862.1">
    <property type="nucleotide sequence ID" value="NZ_KQ235738.1"/>
</dbReference>
<reference evidence="9 10" key="1">
    <citation type="submission" date="2011-10" db="EMBL/GenBank/DDBJ databases">
        <title>The Genome Sequence of Fusobacterium sp. 4_1_13.</title>
        <authorList>
            <consortium name="The Broad Institute Genome Sequencing Platform"/>
            <person name="Earl A."/>
            <person name="Ward D."/>
            <person name="Feldgarden M."/>
            <person name="Gevers D."/>
            <person name="Strauss J."/>
            <person name="Ambrose C."/>
            <person name="Allen-Vercoe E."/>
            <person name="Young S.K."/>
            <person name="Zeng Q."/>
            <person name="Gargeya S."/>
            <person name="Fitzgerald M."/>
            <person name="Haas B."/>
            <person name="Abouelleil A."/>
            <person name="Alvarado L."/>
            <person name="Arachchi H.M."/>
            <person name="Berlin A."/>
            <person name="Brown A."/>
            <person name="Chapman S.B."/>
            <person name="Chen Z."/>
            <person name="Dunbar C."/>
            <person name="Freedman E."/>
            <person name="Gearin G."/>
            <person name="Goldberg J."/>
            <person name="Griggs A."/>
            <person name="Gujja S."/>
            <person name="Heiman D."/>
            <person name="Howarth C."/>
            <person name="Larson L."/>
            <person name="Lui A."/>
            <person name="MacDonald P.J."/>
            <person name="Montmayeur A."/>
            <person name="Murphy C."/>
            <person name="Neiman D."/>
            <person name="Pearson M."/>
            <person name="Priest M."/>
            <person name="Roberts A."/>
            <person name="Saif S."/>
            <person name="Shea T."/>
            <person name="Shenoy N."/>
            <person name="Sisk P."/>
            <person name="Stolte C."/>
            <person name="Sykes S."/>
            <person name="Wortman J."/>
            <person name="Nusbaum C."/>
            <person name="Birren B."/>
        </authorList>
    </citation>
    <scope>NUCLEOTIDE SEQUENCE [LARGE SCALE GENOMIC DNA]</scope>
    <source>
        <strain evidence="9 10">4_1_13</strain>
    </source>
</reference>
<dbReference type="Proteomes" id="UP000004925">
    <property type="component" value="Unassembled WGS sequence"/>
</dbReference>
<dbReference type="PANTHER" id="PTHR36118:SF1">
    <property type="entry name" value="ION-TRANSLOCATING OXIDOREDUCTASE COMPLEX SUBUNIT G"/>
    <property type="match status" value="1"/>
</dbReference>
<keyword evidence="1 6" id="KW-0813">Transport</keyword>
<sequence length="177" mass="18953">MENRYIHFGIVLGLIAAISAGLLGGVNDFTSKVIAENTKKIVNEARKEVLPEASDFKEEEAKEADGMQYIPGFNDAGEVVGYVASVTEAGYGGDINFVVGIDKDAKVTGLNVVTSSETPGLGAKINGKEWQEHWIGKDATYEFNKSVDAFAGATISPSAVYRGVIRALNTYQNEVSK</sequence>
<evidence type="ECO:0000256" key="1">
    <source>
        <dbReference type="ARBA" id="ARBA00022448"/>
    </source>
</evidence>
<protein>
    <recommendedName>
        <fullName evidence="6">Ion-translocating oxidoreductase complex subunit G</fullName>
        <ecNumber evidence="6">7.-.-.-</ecNumber>
    </recommendedName>
    <alternativeName>
        <fullName evidence="6">Rnf electron transport complex subunit G</fullName>
    </alternativeName>
</protein>
<dbReference type="InterPro" id="IPR010209">
    <property type="entry name" value="Ion_transpt_RnfG/RsxG"/>
</dbReference>
<dbReference type="NCBIfam" id="TIGR01947">
    <property type="entry name" value="rnfG"/>
    <property type="match status" value="1"/>
</dbReference>
<comment type="caution">
    <text evidence="9">The sequence shown here is derived from an EMBL/GenBank/DDBJ whole genome shotgun (WGS) entry which is preliminary data.</text>
</comment>
<evidence type="ECO:0000256" key="7">
    <source>
        <dbReference type="SAM" id="Phobius"/>
    </source>
</evidence>
<keyword evidence="6 7" id="KW-0812">Transmembrane</keyword>
<comment type="subunit">
    <text evidence="6">The complex is composed of six subunits: RnfA, RnfB, RnfC, RnfD, RnfE and RnfG.</text>
</comment>
<feature type="modified residue" description="FMN phosphoryl threonine" evidence="6">
    <location>
        <position position="154"/>
    </location>
</feature>
<keyword evidence="6" id="KW-1278">Translocase</keyword>
<organism evidence="9 10">
    <name type="scientific">Fusobacterium vincentii 4_1_13</name>
    <dbReference type="NCBI Taxonomy" id="469606"/>
    <lineage>
        <taxon>Bacteria</taxon>
        <taxon>Fusobacteriati</taxon>
        <taxon>Fusobacteriota</taxon>
        <taxon>Fusobacteriia</taxon>
        <taxon>Fusobacteriales</taxon>
        <taxon>Fusobacteriaceae</taxon>
        <taxon>Fusobacterium</taxon>
    </lineage>
</organism>
<evidence type="ECO:0000313" key="10">
    <source>
        <dbReference type="Proteomes" id="UP000004925"/>
    </source>
</evidence>
<comment type="function">
    <text evidence="6">Part of a membrane-bound complex that couples electron transfer with translocation of ions across the membrane.</text>
</comment>
<keyword evidence="3 6" id="KW-0285">Flavoprotein</keyword>
<proteinExistence type="inferred from homology"/>
<dbReference type="SMART" id="SM00900">
    <property type="entry name" value="FMN_bind"/>
    <property type="match status" value="1"/>
</dbReference>
<comment type="subcellular location">
    <subcellularLocation>
        <location evidence="6">Cell membrane</location>
        <topology evidence="6">Single-pass membrane protein</topology>
    </subcellularLocation>
</comment>
<evidence type="ECO:0000256" key="3">
    <source>
        <dbReference type="ARBA" id="ARBA00022630"/>
    </source>
</evidence>
<dbReference type="GO" id="GO:0010181">
    <property type="term" value="F:FMN binding"/>
    <property type="evidence" value="ECO:0007669"/>
    <property type="project" value="InterPro"/>
</dbReference>
<dbReference type="EC" id="7.-.-.-" evidence="6"/>
<evidence type="ECO:0000256" key="4">
    <source>
        <dbReference type="ARBA" id="ARBA00022643"/>
    </source>
</evidence>
<dbReference type="eggNOG" id="COG4659">
    <property type="taxonomic scope" value="Bacteria"/>
</dbReference>
<dbReference type="PIRSF" id="PIRSF006091">
    <property type="entry name" value="E_trnsport_RnfG"/>
    <property type="match status" value="1"/>
</dbReference>
<evidence type="ECO:0000256" key="2">
    <source>
        <dbReference type="ARBA" id="ARBA00022553"/>
    </source>
</evidence>
<evidence type="ECO:0000256" key="6">
    <source>
        <dbReference type="HAMAP-Rule" id="MF_00479"/>
    </source>
</evidence>
<accession>A0A0M1VWV9</accession>
<feature type="transmembrane region" description="Helical" evidence="7">
    <location>
        <begin position="6"/>
        <end position="26"/>
    </location>
</feature>
<evidence type="ECO:0000313" key="9">
    <source>
        <dbReference type="EMBL" id="EEO41131.1"/>
    </source>
</evidence>
<dbReference type="GO" id="GO:0005886">
    <property type="term" value="C:plasma membrane"/>
    <property type="evidence" value="ECO:0007669"/>
    <property type="project" value="UniProtKB-SubCell"/>
</dbReference>
<keyword evidence="6 7" id="KW-0472">Membrane</keyword>
<dbReference type="AlphaFoldDB" id="A0A0M1VWV9"/>